<protein>
    <submittedName>
        <fullName evidence="1">Uncharacterized protein</fullName>
    </submittedName>
</protein>
<dbReference type="Proteomes" id="UP000627521">
    <property type="component" value="Unassembled WGS sequence"/>
</dbReference>
<comment type="caution">
    <text evidence="1">The sequence shown here is derived from an EMBL/GenBank/DDBJ whole genome shotgun (WGS) entry which is preliminary data.</text>
</comment>
<dbReference type="EMBL" id="JACXXH010000005">
    <property type="protein sequence ID" value="MBD3863723.1"/>
    <property type="molecule type" value="Genomic_DNA"/>
</dbReference>
<accession>A0ABR8LZP7</accession>
<reference evidence="1 2" key="1">
    <citation type="submission" date="2020-09" db="EMBL/GenBank/DDBJ databases">
        <title>Bacillus nautilus sp. nov., Chryseoglobus crepusculi sp. nov, and Psychrobacter noctis sp. nov., isolated from deep-sea sponges from the equatorial Atlantic.</title>
        <authorList>
            <person name="Stennett H.L."/>
            <person name="Williams S.E."/>
        </authorList>
    </citation>
    <scope>NUCLEOTIDE SEQUENCE [LARGE SCALE GENOMIC DNA]</scope>
    <source>
        <strain evidence="1 2">28M-24</strain>
    </source>
</reference>
<sequence length="65" mass="7537">MQEQPKNNILNLILGIVFIAYGVFRIYQHLNENLTPNTIRLIIAIAFIGSGGYSIYKYFKFKNLK</sequence>
<organism evidence="1 2">
    <name type="scientific">Olleya marilimosa</name>
    <dbReference type="NCBI Taxonomy" id="272164"/>
    <lineage>
        <taxon>Bacteria</taxon>
        <taxon>Pseudomonadati</taxon>
        <taxon>Bacteroidota</taxon>
        <taxon>Flavobacteriia</taxon>
        <taxon>Flavobacteriales</taxon>
        <taxon>Flavobacteriaceae</taxon>
    </lineage>
</organism>
<dbReference type="RefSeq" id="WP_028282961.1">
    <property type="nucleotide sequence ID" value="NZ_JACXXH010000005.1"/>
</dbReference>
<proteinExistence type="predicted"/>
<evidence type="ECO:0000313" key="2">
    <source>
        <dbReference type="Proteomes" id="UP000627521"/>
    </source>
</evidence>
<name>A0ABR8LZP7_9FLAO</name>
<keyword evidence="2" id="KW-1185">Reference proteome</keyword>
<evidence type="ECO:0000313" key="1">
    <source>
        <dbReference type="EMBL" id="MBD3863723.1"/>
    </source>
</evidence>
<gene>
    <name evidence="1" type="ORF">IEG06_09690</name>
</gene>